<feature type="non-terminal residue" evidence="1">
    <location>
        <position position="35"/>
    </location>
</feature>
<gene>
    <name evidence="1" type="ORF">S01H1_81957</name>
</gene>
<evidence type="ECO:0008006" key="2">
    <source>
        <dbReference type="Google" id="ProtNLM"/>
    </source>
</evidence>
<name>X0YCI8_9ZZZZ</name>
<evidence type="ECO:0000313" key="1">
    <source>
        <dbReference type="EMBL" id="GAG46428.1"/>
    </source>
</evidence>
<dbReference type="AlphaFoldDB" id="X0YCI8"/>
<sequence length="35" mass="4137">MRTYSIFNKDFISLVDWSKEEVSTILDLASTLKER</sequence>
<comment type="caution">
    <text evidence="1">The sequence shown here is derived from an EMBL/GenBank/DDBJ whole genome shotgun (WGS) entry which is preliminary data.</text>
</comment>
<reference evidence="1" key="1">
    <citation type="journal article" date="2014" name="Front. Microbiol.">
        <title>High frequency of phylogenetically diverse reductive dehalogenase-homologous genes in deep subseafloor sedimentary metagenomes.</title>
        <authorList>
            <person name="Kawai M."/>
            <person name="Futagami T."/>
            <person name="Toyoda A."/>
            <person name="Takaki Y."/>
            <person name="Nishi S."/>
            <person name="Hori S."/>
            <person name="Arai W."/>
            <person name="Tsubouchi T."/>
            <person name="Morono Y."/>
            <person name="Uchiyama I."/>
            <person name="Ito T."/>
            <person name="Fujiyama A."/>
            <person name="Inagaki F."/>
            <person name="Takami H."/>
        </authorList>
    </citation>
    <scope>NUCLEOTIDE SEQUENCE</scope>
    <source>
        <strain evidence="1">Expedition CK06-06</strain>
    </source>
</reference>
<protein>
    <recommendedName>
        <fullName evidence="2">Ornithine carbamoyltransferase</fullName>
    </recommendedName>
</protein>
<proteinExistence type="predicted"/>
<organism evidence="1">
    <name type="scientific">marine sediment metagenome</name>
    <dbReference type="NCBI Taxonomy" id="412755"/>
    <lineage>
        <taxon>unclassified sequences</taxon>
        <taxon>metagenomes</taxon>
        <taxon>ecological metagenomes</taxon>
    </lineage>
</organism>
<accession>X0YCI8</accession>
<dbReference type="EMBL" id="BARS01055513">
    <property type="protein sequence ID" value="GAG46428.1"/>
    <property type="molecule type" value="Genomic_DNA"/>
</dbReference>